<organism evidence="1 2">
    <name type="scientific">Ajellomyces capsulatus</name>
    <name type="common">Darling's disease fungus</name>
    <name type="synonym">Histoplasma capsulatum</name>
    <dbReference type="NCBI Taxonomy" id="5037"/>
    <lineage>
        <taxon>Eukaryota</taxon>
        <taxon>Fungi</taxon>
        <taxon>Dikarya</taxon>
        <taxon>Ascomycota</taxon>
        <taxon>Pezizomycotina</taxon>
        <taxon>Eurotiomycetes</taxon>
        <taxon>Eurotiomycetidae</taxon>
        <taxon>Onygenales</taxon>
        <taxon>Ajellomycetaceae</taxon>
        <taxon>Histoplasma</taxon>
    </lineage>
</organism>
<sequence>MQSSAARNYLSGVVLNVRPVCRVHFSPVPLTLRWCHPVSTYFPVYLSIYQHYSTPRPTIDVASSLSSRCASLFLTAIKRDRLLFDGQNEGRKVKCSISSIMPRK</sequence>
<name>A0A8H8D743_AJECA</name>
<evidence type="ECO:0000313" key="1">
    <source>
        <dbReference type="EMBL" id="KAG5304445.1"/>
    </source>
</evidence>
<gene>
    <name evidence="1" type="ORF">I7I52_02780</name>
</gene>
<dbReference type="EMBL" id="JAEVHI010000001">
    <property type="protein sequence ID" value="KAG5304445.1"/>
    <property type="molecule type" value="Genomic_DNA"/>
</dbReference>
<dbReference type="Proteomes" id="UP000670092">
    <property type="component" value="Unassembled WGS sequence"/>
</dbReference>
<protein>
    <submittedName>
        <fullName evidence="1">Uncharacterized protein</fullName>
    </submittedName>
</protein>
<accession>A0A8H8D743</accession>
<dbReference type="AlphaFoldDB" id="A0A8H8D743"/>
<proteinExistence type="predicted"/>
<comment type="caution">
    <text evidence="1">The sequence shown here is derived from an EMBL/GenBank/DDBJ whole genome shotgun (WGS) entry which is preliminary data.</text>
</comment>
<evidence type="ECO:0000313" key="2">
    <source>
        <dbReference type="Proteomes" id="UP000670092"/>
    </source>
</evidence>
<reference evidence="1 2" key="1">
    <citation type="submission" date="2021-01" db="EMBL/GenBank/DDBJ databases">
        <title>Chromosome-level genome assembly of a human fungal pathogen reveals clustering of transcriptionally co-regulated genes.</title>
        <authorList>
            <person name="Voorhies M."/>
            <person name="Cohen S."/>
            <person name="Shea T.P."/>
            <person name="Petrus S."/>
            <person name="Munoz J.F."/>
            <person name="Poplawski S."/>
            <person name="Goldman W.E."/>
            <person name="Michael T."/>
            <person name="Cuomo C.A."/>
            <person name="Sil A."/>
            <person name="Beyhan S."/>
        </authorList>
    </citation>
    <scope>NUCLEOTIDE SEQUENCE [LARGE SCALE GENOMIC DNA]</scope>
    <source>
        <strain evidence="1 2">G184AR</strain>
    </source>
</reference>
<dbReference type="VEuPathDB" id="FungiDB:I7I52_02780"/>